<comment type="subcellular location">
    <subcellularLocation>
        <location evidence="1">Membrane</location>
        <topology evidence="1">Multi-pass membrane protein</topology>
    </subcellularLocation>
</comment>
<dbReference type="PANTHER" id="PTHR43021:SF2">
    <property type="entry name" value="CATION_H+ EXCHANGER DOMAIN-CONTAINING PROTEIN"/>
    <property type="match status" value="1"/>
</dbReference>
<evidence type="ECO:0000259" key="7">
    <source>
        <dbReference type="PROSITE" id="PS51202"/>
    </source>
</evidence>
<dbReference type="GO" id="GO:1902600">
    <property type="term" value="P:proton transmembrane transport"/>
    <property type="evidence" value="ECO:0007669"/>
    <property type="project" value="InterPro"/>
</dbReference>
<evidence type="ECO:0000256" key="1">
    <source>
        <dbReference type="ARBA" id="ARBA00004141"/>
    </source>
</evidence>
<feature type="transmembrane region" description="Helical" evidence="6">
    <location>
        <begin position="146"/>
        <end position="168"/>
    </location>
</feature>
<accession>A0A2V4A291</accession>
<feature type="transmembrane region" description="Helical" evidence="6">
    <location>
        <begin position="78"/>
        <end position="98"/>
    </location>
</feature>
<dbReference type="Gene3D" id="3.40.50.720">
    <property type="entry name" value="NAD(P)-binding Rossmann-like Domain"/>
    <property type="match status" value="1"/>
</dbReference>
<evidence type="ECO:0000256" key="4">
    <source>
        <dbReference type="ARBA" id="ARBA00022989"/>
    </source>
</evidence>
<dbReference type="InterPro" id="IPR003148">
    <property type="entry name" value="RCK_N"/>
</dbReference>
<dbReference type="Gene3D" id="3.30.70.1450">
    <property type="entry name" value="Regulator of K+ conductance, C-terminal domain"/>
    <property type="match status" value="1"/>
</dbReference>
<evidence type="ECO:0000256" key="6">
    <source>
        <dbReference type="SAM" id="Phobius"/>
    </source>
</evidence>
<dbReference type="Proteomes" id="UP000248079">
    <property type="component" value="Unassembled WGS sequence"/>
</dbReference>
<sequence>MFYINCFEQTLKLNRMNEYLEILMVLMGFLIIAVGANRISLYFPKIKLPIITGLLFIGMLSGPYVLNLLPKTSIEKLGFINEISLAFIAFAAGAELFLKELKGRMRSIKWMTFGQLVFTFGLSVSFVLLISERIQFLSDMSFEYKLAIALLIGTVFVTRSPVSAIAVINEMRAKGPFTQMAIGVTVIKDVLVIVLFTICFAVADALISKIPFDFWLVIILFGELCLSVFLGFVLGNLLNLILSIRIYTQLKAFIIVLTGYSVYLLASLVHHQSIEWFGFDLYIEPLLICILGSFVVVNFGKNRREFNRIIELVVPSIYVLFYTLTGASVKIDILKDVWSIALIFFFVRLTSMAIGAFIGGTLGGDPMRYNRISWMPFVTQAGVAIGLVSVVSAKYPTWGSEFATILLAVIVLNEIFGPPLFKWSILLVGESHKQRELQHENKVQKALIFGLEGQSLALARQLADNDWKVQLVTRNEAKAKLEYQGVNVVHVPEYNLEELRKIKAHKADALVLLNKDNDNLTVCELAYEHFGTRDIVVRVHERSFIKKFHELGALIVEPSTVMVSLMDHLVRSPIATSLLLGMEENQDTVDIEMQNPELHGVAIRDLQIPTDLIILATKRNQNTLISTGFTRLRLGDVLTVVGSIDSIDKLRLKLENMETPDLKKIRFAGKTISFKRRPIQPDTDLPG</sequence>
<reference evidence="8 9" key="1">
    <citation type="submission" date="2018-05" db="EMBL/GenBank/DDBJ databases">
        <title>Marinifilum breve JC075T sp. nov., a marine bacterium isolated from Yongle Blue Hole in the South China Sea.</title>
        <authorList>
            <person name="Fu T."/>
        </authorList>
    </citation>
    <scope>NUCLEOTIDE SEQUENCE [LARGE SCALE GENOMIC DNA]</scope>
    <source>
        <strain evidence="8 9">JC075</strain>
    </source>
</reference>
<dbReference type="GO" id="GO:0006813">
    <property type="term" value="P:potassium ion transport"/>
    <property type="evidence" value="ECO:0007669"/>
    <property type="project" value="UniProtKB-KW"/>
</dbReference>
<feature type="transmembrane region" description="Helical" evidence="6">
    <location>
        <begin position="19"/>
        <end position="36"/>
    </location>
</feature>
<evidence type="ECO:0000313" key="8">
    <source>
        <dbReference type="EMBL" id="PXY02909.1"/>
    </source>
</evidence>
<protein>
    <submittedName>
        <fullName evidence="8">Potassium transporter TrkA</fullName>
    </submittedName>
</protein>
<gene>
    <name evidence="8" type="ORF">DF185_02100</name>
</gene>
<dbReference type="PROSITE" id="PS51202">
    <property type="entry name" value="RCK_C"/>
    <property type="match status" value="1"/>
</dbReference>
<dbReference type="OrthoDB" id="9783404at2"/>
<feature type="transmembrane region" description="Helical" evidence="6">
    <location>
        <begin position="337"/>
        <end position="362"/>
    </location>
</feature>
<dbReference type="GO" id="GO:0016020">
    <property type="term" value="C:membrane"/>
    <property type="evidence" value="ECO:0007669"/>
    <property type="project" value="UniProtKB-SubCell"/>
</dbReference>
<feature type="transmembrane region" description="Helical" evidence="6">
    <location>
        <begin position="281"/>
        <end position="300"/>
    </location>
</feature>
<dbReference type="EMBL" id="QFLI01000001">
    <property type="protein sequence ID" value="PXY02909.1"/>
    <property type="molecule type" value="Genomic_DNA"/>
</dbReference>
<feature type="transmembrane region" description="Helical" evidence="6">
    <location>
        <begin position="215"/>
        <end position="238"/>
    </location>
</feature>
<evidence type="ECO:0000256" key="5">
    <source>
        <dbReference type="ARBA" id="ARBA00023136"/>
    </source>
</evidence>
<feature type="domain" description="RCK C-terminal" evidence="7">
    <location>
        <begin position="574"/>
        <end position="656"/>
    </location>
</feature>
<evidence type="ECO:0000256" key="3">
    <source>
        <dbReference type="ARBA" id="ARBA00022692"/>
    </source>
</evidence>
<dbReference type="Pfam" id="PF00999">
    <property type="entry name" value="Na_H_Exchanger"/>
    <property type="match status" value="1"/>
</dbReference>
<dbReference type="Gene3D" id="1.20.1530.20">
    <property type="match status" value="1"/>
</dbReference>
<keyword evidence="2" id="KW-0633">Potassium transport</keyword>
<feature type="transmembrane region" description="Helical" evidence="6">
    <location>
        <begin position="180"/>
        <end position="203"/>
    </location>
</feature>
<dbReference type="InterPro" id="IPR038770">
    <property type="entry name" value="Na+/solute_symporter_sf"/>
</dbReference>
<dbReference type="GO" id="GO:0015297">
    <property type="term" value="F:antiporter activity"/>
    <property type="evidence" value="ECO:0007669"/>
    <property type="project" value="InterPro"/>
</dbReference>
<dbReference type="PANTHER" id="PTHR43021">
    <property type="entry name" value="NA(+)/H(+) ANTIPORTER-RELATED"/>
    <property type="match status" value="1"/>
</dbReference>
<keyword evidence="4 6" id="KW-1133">Transmembrane helix</keyword>
<keyword evidence="3 6" id="KW-0812">Transmembrane</keyword>
<dbReference type="Pfam" id="PF02254">
    <property type="entry name" value="TrkA_N"/>
    <property type="match status" value="1"/>
</dbReference>
<feature type="transmembrane region" description="Helical" evidence="6">
    <location>
        <begin position="374"/>
        <end position="393"/>
    </location>
</feature>
<comment type="caution">
    <text evidence="8">The sequence shown here is derived from an EMBL/GenBank/DDBJ whole genome shotgun (WGS) entry which is preliminary data.</text>
</comment>
<dbReference type="SUPFAM" id="SSF116726">
    <property type="entry name" value="TrkA C-terminal domain-like"/>
    <property type="match status" value="1"/>
</dbReference>
<dbReference type="InterPro" id="IPR036721">
    <property type="entry name" value="RCK_C_sf"/>
</dbReference>
<keyword evidence="2" id="KW-0406">Ion transport</keyword>
<feature type="transmembrane region" description="Helical" evidence="6">
    <location>
        <begin position="405"/>
        <end position="428"/>
    </location>
</feature>
<organism evidence="8 9">
    <name type="scientific">Marinifilum breve</name>
    <dbReference type="NCBI Taxonomy" id="2184082"/>
    <lineage>
        <taxon>Bacteria</taxon>
        <taxon>Pseudomonadati</taxon>
        <taxon>Bacteroidota</taxon>
        <taxon>Bacteroidia</taxon>
        <taxon>Marinilabiliales</taxon>
        <taxon>Marinifilaceae</taxon>
    </lineage>
</organism>
<name>A0A2V4A291_9BACT</name>
<keyword evidence="2" id="KW-0813">Transport</keyword>
<proteinExistence type="predicted"/>
<dbReference type="InterPro" id="IPR006037">
    <property type="entry name" value="RCK_C"/>
</dbReference>
<keyword evidence="5 6" id="KW-0472">Membrane</keyword>
<dbReference type="InterPro" id="IPR036291">
    <property type="entry name" value="NAD(P)-bd_dom_sf"/>
</dbReference>
<dbReference type="SUPFAM" id="SSF51735">
    <property type="entry name" value="NAD(P)-binding Rossmann-fold domains"/>
    <property type="match status" value="1"/>
</dbReference>
<feature type="transmembrane region" description="Helical" evidence="6">
    <location>
        <begin position="110"/>
        <end position="131"/>
    </location>
</feature>
<keyword evidence="9" id="KW-1185">Reference proteome</keyword>
<dbReference type="Pfam" id="PF02080">
    <property type="entry name" value="TrkA_C"/>
    <property type="match status" value="1"/>
</dbReference>
<feature type="transmembrane region" description="Helical" evidence="6">
    <location>
        <begin position="250"/>
        <end position="269"/>
    </location>
</feature>
<dbReference type="InterPro" id="IPR006153">
    <property type="entry name" value="Cation/H_exchanger_TM"/>
</dbReference>
<evidence type="ECO:0000313" key="9">
    <source>
        <dbReference type="Proteomes" id="UP000248079"/>
    </source>
</evidence>
<evidence type="ECO:0000256" key="2">
    <source>
        <dbReference type="ARBA" id="ARBA00022538"/>
    </source>
</evidence>
<dbReference type="AlphaFoldDB" id="A0A2V4A291"/>
<feature type="transmembrane region" description="Helical" evidence="6">
    <location>
        <begin position="48"/>
        <end position="66"/>
    </location>
</feature>
<dbReference type="GO" id="GO:0008324">
    <property type="term" value="F:monoatomic cation transmembrane transporter activity"/>
    <property type="evidence" value="ECO:0007669"/>
    <property type="project" value="InterPro"/>
</dbReference>
<keyword evidence="2" id="KW-0630">Potassium</keyword>